<evidence type="ECO:0000313" key="5">
    <source>
        <dbReference type="Proteomes" id="UP000196158"/>
    </source>
</evidence>
<dbReference type="STRING" id="1789683.A0A1X7R6Z5"/>
<keyword evidence="1" id="KW-0472">Membrane</keyword>
<keyword evidence="1" id="KW-1133">Transmembrane helix</keyword>
<proteinExistence type="predicted"/>
<accession>A0A1X7R6Z5</accession>
<feature type="chain" id="PRO_5013367375" evidence="2">
    <location>
        <begin position="32"/>
        <end position="757"/>
    </location>
</feature>
<feature type="domain" description="PA14" evidence="3">
    <location>
        <begin position="82"/>
        <end position="240"/>
    </location>
</feature>
<dbReference type="PROSITE" id="PS51820">
    <property type="entry name" value="PA14"/>
    <property type="match status" value="1"/>
</dbReference>
<gene>
    <name evidence="4" type="ORF">KASA_0K00110G</name>
</gene>
<dbReference type="InterPro" id="IPR037524">
    <property type="entry name" value="PA14/GLEYA"/>
</dbReference>
<dbReference type="SMART" id="SM00758">
    <property type="entry name" value="PA14"/>
    <property type="match status" value="1"/>
</dbReference>
<reference evidence="4 5" key="1">
    <citation type="submission" date="2017-04" db="EMBL/GenBank/DDBJ databases">
        <authorList>
            <person name="Afonso C.L."/>
            <person name="Miller P.J."/>
            <person name="Scott M.A."/>
            <person name="Spackman E."/>
            <person name="Goraichik I."/>
            <person name="Dimitrov K.M."/>
            <person name="Suarez D.L."/>
            <person name="Swayne D.E."/>
        </authorList>
    </citation>
    <scope>NUCLEOTIDE SEQUENCE [LARGE SCALE GENOMIC DNA]</scope>
</reference>
<dbReference type="Pfam" id="PF10528">
    <property type="entry name" value="GLEYA"/>
    <property type="match status" value="1"/>
</dbReference>
<dbReference type="InterPro" id="IPR011658">
    <property type="entry name" value="PA14_dom"/>
</dbReference>
<feature type="signal peptide" evidence="2">
    <location>
        <begin position="1"/>
        <end position="31"/>
    </location>
</feature>
<dbReference type="GO" id="GO:0030246">
    <property type="term" value="F:carbohydrate binding"/>
    <property type="evidence" value="ECO:0007669"/>
    <property type="project" value="UniProtKB-KW"/>
</dbReference>
<protein>
    <submittedName>
        <fullName evidence="4">Similar to Saccharomyces cerevisiae YHR211W FLO5 Lectin-like cell wall protein (Flocculin) involved in flocculation</fullName>
    </submittedName>
</protein>
<organism evidence="4 5">
    <name type="scientific">Maudiozyma saulgeensis</name>
    <dbReference type="NCBI Taxonomy" id="1789683"/>
    <lineage>
        <taxon>Eukaryota</taxon>
        <taxon>Fungi</taxon>
        <taxon>Dikarya</taxon>
        <taxon>Ascomycota</taxon>
        <taxon>Saccharomycotina</taxon>
        <taxon>Saccharomycetes</taxon>
        <taxon>Saccharomycetales</taxon>
        <taxon>Saccharomycetaceae</taxon>
        <taxon>Maudiozyma</taxon>
    </lineage>
</organism>
<dbReference type="InterPro" id="IPR018871">
    <property type="entry name" value="GLEYA_adhesin_domain"/>
</dbReference>
<keyword evidence="5" id="KW-1185">Reference proteome</keyword>
<dbReference type="InterPro" id="IPR001389">
    <property type="entry name" value="Flocculin"/>
</dbReference>
<dbReference type="GO" id="GO:0000128">
    <property type="term" value="P:flocculation"/>
    <property type="evidence" value="ECO:0007669"/>
    <property type="project" value="InterPro"/>
</dbReference>
<dbReference type="EMBL" id="FXLY01000008">
    <property type="protein sequence ID" value="SMN21374.1"/>
    <property type="molecule type" value="Genomic_DNA"/>
</dbReference>
<evidence type="ECO:0000256" key="1">
    <source>
        <dbReference type="SAM" id="Phobius"/>
    </source>
</evidence>
<dbReference type="Proteomes" id="UP000196158">
    <property type="component" value="Unassembled WGS sequence"/>
</dbReference>
<dbReference type="OrthoDB" id="4070235at2759"/>
<keyword evidence="2" id="KW-0732">Signal</keyword>
<keyword evidence="1" id="KW-0812">Transmembrane</keyword>
<keyword evidence="4" id="KW-0430">Lectin</keyword>
<evidence type="ECO:0000259" key="3">
    <source>
        <dbReference type="PROSITE" id="PS51820"/>
    </source>
</evidence>
<dbReference type="AlphaFoldDB" id="A0A1X7R6Z5"/>
<dbReference type="Gene3D" id="2.60.120.1560">
    <property type="match status" value="1"/>
</dbReference>
<evidence type="ECO:0000256" key="2">
    <source>
        <dbReference type="SAM" id="SignalP"/>
    </source>
</evidence>
<feature type="transmembrane region" description="Helical" evidence="1">
    <location>
        <begin position="732"/>
        <end position="756"/>
    </location>
</feature>
<evidence type="ECO:0000313" key="4">
    <source>
        <dbReference type="EMBL" id="SMN21374.1"/>
    </source>
</evidence>
<name>A0A1X7R6Z5_9SACH</name>
<dbReference type="Pfam" id="PF00624">
    <property type="entry name" value="Flocculin"/>
    <property type="match status" value="2"/>
</dbReference>
<sequence>MTTFMSLIDKRTRLLQLLLLFTSFFIKKAYAVDGCRPQSAGTPGFDMNLYHYPYAYTTTNAVRSCFNNEYQTPEFQQGGYQTYGGGLFGSAYGIEDVTLSIRLTEICTETNGSLPSNFNYPETFSISNFTMLLTGYFLPHETGQYIFTLDADDLAYLSFGAGNAFDCCDEQSTVSNPDAFDLVVIWNGADDMSGSITYELEAGIYYPIRLLYANRDFHGDLKLSFQDPTGNIFTNFSNHIYQFPDEPKGCPNNIVASTTQWTGSYTTTYSTSIYTTTGTDGIPTIETLYMIQTPNNTYTSTATTKFTEGTGDITTTYSTATGVITGTDGIITTETTYFVETPRSETTAATSSTTSQVEHITNDEEMLTISKTTIVTGTTKFGTVTAPTIDIHVTTYYSTVEDGNVIEVVETSIEVEIPNVEKSTTIVKTTTTFGTVTAPTTTTSATTYYSTYEDGDVVEVVETDIEIELPNISKSTTIVKTTTTFGTVTAPTTTTAATTYYSTAEDGNVVEVVETDIEIELPNISKVSTTTNTIYTKGDVTEPSTISTMVTTYYTTDADGNEDEVIETLYVVEIPDASKTIETAITEYTEYPGTVTITTTHIKTYVTTNADGDEEEVIKTDIIIETPDNPHTNMETITTSSTIVTYYTGSEVSTYSTSIRTYTTTDAHGNSDEVIETDYYVEIPEPTSKATEYVTNGSTSVTTVTETSSTIPNVSEYPMQTPSSTLAGLSEFHGVGVAVSNNIFSFIVGLLFTILLV</sequence>